<evidence type="ECO:0000256" key="1">
    <source>
        <dbReference type="SAM" id="MobiDB-lite"/>
    </source>
</evidence>
<feature type="compositionally biased region" description="Polar residues" evidence="1">
    <location>
        <begin position="1"/>
        <end position="18"/>
    </location>
</feature>
<reference evidence="2 3" key="1">
    <citation type="submission" date="2018-06" db="EMBL/GenBank/DDBJ databases">
        <title>Genomic Encyclopedia of Type Strains, Phase IV (KMG-V): Genome sequencing to study the core and pangenomes of soil and plant-associated prokaryotes.</title>
        <authorList>
            <person name="Whitman W."/>
        </authorList>
    </citation>
    <scope>NUCLEOTIDE SEQUENCE [LARGE SCALE GENOMIC DNA]</scope>
    <source>
        <strain evidence="2 3">SRCL-318</strain>
    </source>
</reference>
<dbReference type="AlphaFoldDB" id="A0A2V4TY76"/>
<proteinExistence type="predicted"/>
<feature type="region of interest" description="Disordered" evidence="1">
    <location>
        <begin position="1"/>
        <end position="29"/>
    </location>
</feature>
<gene>
    <name evidence="2" type="ORF">C7410_11755</name>
</gene>
<evidence type="ECO:0000313" key="3">
    <source>
        <dbReference type="Proteomes" id="UP000247772"/>
    </source>
</evidence>
<organism evidence="2 3">
    <name type="scientific">Paraburkholderia silvatlantica</name>
    <dbReference type="NCBI Taxonomy" id="321895"/>
    <lineage>
        <taxon>Bacteria</taxon>
        <taxon>Pseudomonadati</taxon>
        <taxon>Pseudomonadota</taxon>
        <taxon>Betaproteobacteria</taxon>
        <taxon>Burkholderiales</taxon>
        <taxon>Burkholderiaceae</taxon>
        <taxon>Paraburkholderia</taxon>
    </lineage>
</organism>
<dbReference type="EMBL" id="QJSQ01000017">
    <property type="protein sequence ID" value="PYE20365.1"/>
    <property type="molecule type" value="Genomic_DNA"/>
</dbReference>
<comment type="caution">
    <text evidence="2">The sequence shown here is derived from an EMBL/GenBank/DDBJ whole genome shotgun (WGS) entry which is preliminary data.</text>
</comment>
<evidence type="ECO:0000313" key="2">
    <source>
        <dbReference type="EMBL" id="PYE20365.1"/>
    </source>
</evidence>
<protein>
    <submittedName>
        <fullName evidence="2">Uncharacterized protein</fullName>
    </submittedName>
</protein>
<name>A0A2V4TY76_9BURK</name>
<dbReference type="Proteomes" id="UP000247772">
    <property type="component" value="Unassembled WGS sequence"/>
</dbReference>
<feature type="compositionally biased region" description="Basic and acidic residues" evidence="1">
    <location>
        <begin position="19"/>
        <end position="29"/>
    </location>
</feature>
<accession>A0A2V4TY76</accession>
<sequence length="104" mass="11815">MSTVSIGSRDSPSLTTLTGERRAAMRPDKVHPDEAGLSVAIEHFDRFGSRRCRFQRDLVVCERIEACLREGHEIPVWERHCPLLYSNVEDGPFWSTASHRAIHA</sequence>